<evidence type="ECO:0008006" key="8">
    <source>
        <dbReference type="Google" id="ProtNLM"/>
    </source>
</evidence>
<dbReference type="InterPro" id="IPR013750">
    <property type="entry name" value="GHMP_kinase_C_dom"/>
</dbReference>
<gene>
    <name evidence="6" type="ORF">ACFYTF_19850</name>
</gene>
<dbReference type="InterPro" id="IPR020568">
    <property type="entry name" value="Ribosomal_Su5_D2-typ_SF"/>
</dbReference>
<dbReference type="InterPro" id="IPR012363">
    <property type="entry name" value="PduX"/>
</dbReference>
<feature type="domain" description="GHMP kinase N-terminal" evidence="4">
    <location>
        <begin position="68"/>
        <end position="128"/>
    </location>
</feature>
<feature type="domain" description="GHMP kinase C-terminal" evidence="5">
    <location>
        <begin position="199"/>
        <end position="266"/>
    </location>
</feature>
<evidence type="ECO:0000259" key="5">
    <source>
        <dbReference type="Pfam" id="PF08544"/>
    </source>
</evidence>
<accession>A0ABW6PRP4</accession>
<keyword evidence="7" id="KW-1185">Reference proteome</keyword>
<evidence type="ECO:0000256" key="1">
    <source>
        <dbReference type="ARBA" id="ARBA00022679"/>
    </source>
</evidence>
<reference evidence="6 7" key="1">
    <citation type="submission" date="2024-10" db="EMBL/GenBank/DDBJ databases">
        <title>The Natural Products Discovery Center: Release of the First 8490 Sequenced Strains for Exploring Actinobacteria Biosynthetic Diversity.</title>
        <authorList>
            <person name="Kalkreuter E."/>
            <person name="Kautsar S.A."/>
            <person name="Yang D."/>
            <person name="Bader C.D."/>
            <person name="Teijaro C.N."/>
            <person name="Fluegel L."/>
            <person name="Davis C.M."/>
            <person name="Simpson J.R."/>
            <person name="Lauterbach L."/>
            <person name="Steele A.D."/>
            <person name="Gui C."/>
            <person name="Meng S."/>
            <person name="Li G."/>
            <person name="Viehrig K."/>
            <person name="Ye F."/>
            <person name="Su P."/>
            <person name="Kiefer A.F."/>
            <person name="Nichols A."/>
            <person name="Cepeda A.J."/>
            <person name="Yan W."/>
            <person name="Fan B."/>
            <person name="Jiang Y."/>
            <person name="Adhikari A."/>
            <person name="Zheng C.-J."/>
            <person name="Schuster L."/>
            <person name="Cowan T.M."/>
            <person name="Smanski M.J."/>
            <person name="Chevrette M.G."/>
            <person name="De Carvalho L.P.S."/>
            <person name="Shen B."/>
        </authorList>
    </citation>
    <scope>NUCLEOTIDE SEQUENCE [LARGE SCALE GENOMIC DNA]</scope>
    <source>
        <strain evidence="6 7">NPDC004045</strain>
    </source>
</reference>
<dbReference type="Pfam" id="PF08544">
    <property type="entry name" value="GHMP_kinases_C"/>
    <property type="match status" value="1"/>
</dbReference>
<organism evidence="6 7">
    <name type="scientific">Nocardia thailandica</name>
    <dbReference type="NCBI Taxonomy" id="257275"/>
    <lineage>
        <taxon>Bacteria</taxon>
        <taxon>Bacillati</taxon>
        <taxon>Actinomycetota</taxon>
        <taxon>Actinomycetes</taxon>
        <taxon>Mycobacteriales</taxon>
        <taxon>Nocardiaceae</taxon>
        <taxon>Nocardia</taxon>
    </lineage>
</organism>
<evidence type="ECO:0000313" key="6">
    <source>
        <dbReference type="EMBL" id="MFF0545088.1"/>
    </source>
</evidence>
<protein>
    <recommendedName>
        <fullName evidence="8">Kinase</fullName>
    </recommendedName>
</protein>
<name>A0ABW6PRP4_9NOCA</name>
<keyword evidence="1" id="KW-0808">Transferase</keyword>
<evidence type="ECO:0000259" key="4">
    <source>
        <dbReference type="Pfam" id="PF00288"/>
    </source>
</evidence>
<dbReference type="PIRSF" id="PIRSF033887">
    <property type="entry name" value="PduX"/>
    <property type="match status" value="1"/>
</dbReference>
<dbReference type="RefSeq" id="WP_387701582.1">
    <property type="nucleotide sequence ID" value="NZ_JBIAMX010000012.1"/>
</dbReference>
<dbReference type="Pfam" id="PF00288">
    <property type="entry name" value="GHMP_kinases_N"/>
    <property type="match status" value="1"/>
</dbReference>
<evidence type="ECO:0000256" key="3">
    <source>
        <dbReference type="SAM" id="MobiDB-lite"/>
    </source>
</evidence>
<dbReference type="InterPro" id="IPR006204">
    <property type="entry name" value="GHMP_kinase_N_dom"/>
</dbReference>
<dbReference type="SUPFAM" id="SSF54211">
    <property type="entry name" value="Ribosomal protein S5 domain 2-like"/>
    <property type="match status" value="1"/>
</dbReference>
<dbReference type="Proteomes" id="UP001601444">
    <property type="component" value="Unassembled WGS sequence"/>
</dbReference>
<feature type="region of interest" description="Disordered" evidence="3">
    <location>
        <begin position="288"/>
        <end position="327"/>
    </location>
</feature>
<dbReference type="Gene3D" id="3.30.230.10">
    <property type="match status" value="1"/>
</dbReference>
<keyword evidence="2" id="KW-0418">Kinase</keyword>
<dbReference type="InterPro" id="IPR014721">
    <property type="entry name" value="Ribsml_uS5_D2-typ_fold_subgr"/>
</dbReference>
<evidence type="ECO:0000256" key="2">
    <source>
        <dbReference type="ARBA" id="ARBA00022777"/>
    </source>
</evidence>
<sequence>MSARVGVGAAFGSCGELLQGVTAGAGRHFLVTLPIRRGAVAVFEPDPTRDEVTVLPAHKTKSRAVATAVLAATARPGGGTLTVHGDLPEGKGLASSTADLVATARAVADAAGTRLSAPGIEAVLRAVEPSDGVMYPGAVAFYHREVRLLAPLGDLPPLTVVTGDEGGSVDTVAFDRHRPPVSAATADEYSALLAALSTAVARRDTATIGAVATRSARLSTPLRARPHLEDTIAAAERLGALGVVVAHSGTTTGILLDERDPDLAAKTAAAQRVCARFAVSVDIHRSWRPAPPEAARRPGATTTPRPSDRWRGHRHGARAALPEVGVL</sequence>
<proteinExistence type="predicted"/>
<evidence type="ECO:0000313" key="7">
    <source>
        <dbReference type="Proteomes" id="UP001601444"/>
    </source>
</evidence>
<comment type="caution">
    <text evidence="6">The sequence shown here is derived from an EMBL/GenBank/DDBJ whole genome shotgun (WGS) entry which is preliminary data.</text>
</comment>
<dbReference type="EMBL" id="JBIAMX010000012">
    <property type="protein sequence ID" value="MFF0545088.1"/>
    <property type="molecule type" value="Genomic_DNA"/>
</dbReference>